<evidence type="ECO:0000313" key="3">
    <source>
        <dbReference type="EMBL" id="GGC52615.1"/>
    </source>
</evidence>
<protein>
    <recommendedName>
        <fullName evidence="2">DUF4136 domain-containing protein</fullName>
    </recommendedName>
</protein>
<dbReference type="EMBL" id="BMEC01000017">
    <property type="protein sequence ID" value="GGC52615.1"/>
    <property type="molecule type" value="Genomic_DNA"/>
</dbReference>
<dbReference type="Proteomes" id="UP000636010">
    <property type="component" value="Unassembled WGS sequence"/>
</dbReference>
<sequence length="192" mass="21569">MKNLLGLFFAFLFVANVNAQTIYTELRDGVIDKDFDSFSILDPTKKPESKTKEALIISDDYVASITAYTDPNFPSPEVKKQVEHAIKHELITDDYKHKKSGGEMLVSYFIFSKDGKLRGDFTENEMTSIDRAEEFDVKKGTLLISVIDKESGQTVWSGFSDGAFASTSPMNDNQVIKTVSNIMDYMALENAY</sequence>
<feature type="chain" id="PRO_5046693291" description="DUF4136 domain-containing protein" evidence="1">
    <location>
        <begin position="20"/>
        <end position="192"/>
    </location>
</feature>
<feature type="domain" description="DUF4136" evidence="2">
    <location>
        <begin position="69"/>
        <end position="184"/>
    </location>
</feature>
<dbReference type="RefSeq" id="WP_188467382.1">
    <property type="nucleotide sequence ID" value="NZ_BAABHU010000017.1"/>
</dbReference>
<evidence type="ECO:0000259" key="2">
    <source>
        <dbReference type="Pfam" id="PF13590"/>
    </source>
</evidence>
<proteinExistence type="predicted"/>
<keyword evidence="1" id="KW-0732">Signal</keyword>
<evidence type="ECO:0000313" key="4">
    <source>
        <dbReference type="Proteomes" id="UP000636010"/>
    </source>
</evidence>
<comment type="caution">
    <text evidence="3">The sequence shown here is derived from an EMBL/GenBank/DDBJ whole genome shotgun (WGS) entry which is preliminary data.</text>
</comment>
<organism evidence="3 4">
    <name type="scientific">Marivirga lumbricoides</name>
    <dbReference type="NCBI Taxonomy" id="1046115"/>
    <lineage>
        <taxon>Bacteria</taxon>
        <taxon>Pseudomonadati</taxon>
        <taxon>Bacteroidota</taxon>
        <taxon>Cytophagia</taxon>
        <taxon>Cytophagales</taxon>
        <taxon>Marivirgaceae</taxon>
        <taxon>Marivirga</taxon>
    </lineage>
</organism>
<dbReference type="InterPro" id="IPR025411">
    <property type="entry name" value="DUF4136"/>
</dbReference>
<evidence type="ECO:0000256" key="1">
    <source>
        <dbReference type="SAM" id="SignalP"/>
    </source>
</evidence>
<dbReference type="Pfam" id="PF13590">
    <property type="entry name" value="DUF4136"/>
    <property type="match status" value="1"/>
</dbReference>
<name>A0ABQ1N3A3_9BACT</name>
<accession>A0ABQ1N3A3</accession>
<gene>
    <name evidence="3" type="ORF">GCM10011506_42810</name>
</gene>
<reference evidence="4" key="1">
    <citation type="journal article" date="2019" name="Int. J. Syst. Evol. Microbiol.">
        <title>The Global Catalogue of Microorganisms (GCM) 10K type strain sequencing project: providing services to taxonomists for standard genome sequencing and annotation.</title>
        <authorList>
            <consortium name="The Broad Institute Genomics Platform"/>
            <consortium name="The Broad Institute Genome Sequencing Center for Infectious Disease"/>
            <person name="Wu L."/>
            <person name="Ma J."/>
        </authorList>
    </citation>
    <scope>NUCLEOTIDE SEQUENCE [LARGE SCALE GENOMIC DNA]</scope>
    <source>
        <strain evidence="4">CGMCC 1.10832</strain>
    </source>
</reference>
<feature type="signal peptide" evidence="1">
    <location>
        <begin position="1"/>
        <end position="19"/>
    </location>
</feature>
<keyword evidence="4" id="KW-1185">Reference proteome</keyword>